<protein>
    <submittedName>
        <fullName evidence="1">SRPBCC family protein</fullName>
    </submittedName>
</protein>
<evidence type="ECO:0000313" key="2">
    <source>
        <dbReference type="Proteomes" id="UP001199642"/>
    </source>
</evidence>
<dbReference type="InterPro" id="IPR023393">
    <property type="entry name" value="START-like_dom_sf"/>
</dbReference>
<dbReference type="Pfam" id="PF10604">
    <property type="entry name" value="Polyketide_cyc2"/>
    <property type="match status" value="1"/>
</dbReference>
<sequence>MPEGWSVSTSIGIDAAPAAVWGVLTDLDRAPTVLNGILSLERIGGPEGYAVGTRWRETRRLFGKTAAEEMEVAEIDPPYCTRVIASSHGADYVSIFHLDPAADGAPV</sequence>
<keyword evidence="2" id="KW-1185">Reference proteome</keyword>
<dbReference type="Proteomes" id="UP001199642">
    <property type="component" value="Chromosome"/>
</dbReference>
<dbReference type="SUPFAM" id="SSF55961">
    <property type="entry name" value="Bet v1-like"/>
    <property type="match status" value="1"/>
</dbReference>
<dbReference type="EMBL" id="CP082781">
    <property type="protein sequence ID" value="UGS25651.1"/>
    <property type="molecule type" value="Genomic_DNA"/>
</dbReference>
<accession>A0ABY3RRY2</accession>
<gene>
    <name evidence="1" type="ORF">K8F61_13345</name>
</gene>
<evidence type="ECO:0000313" key="1">
    <source>
        <dbReference type="EMBL" id="UGS25651.1"/>
    </source>
</evidence>
<dbReference type="RefSeq" id="WP_231819473.1">
    <property type="nucleotide sequence ID" value="NZ_CP082781.1"/>
</dbReference>
<dbReference type="InterPro" id="IPR019587">
    <property type="entry name" value="Polyketide_cyclase/dehydratase"/>
</dbReference>
<organism evidence="1 2">
    <name type="scientific">Microbacterium resistens</name>
    <dbReference type="NCBI Taxonomy" id="156977"/>
    <lineage>
        <taxon>Bacteria</taxon>
        <taxon>Bacillati</taxon>
        <taxon>Actinomycetota</taxon>
        <taxon>Actinomycetes</taxon>
        <taxon>Micrococcales</taxon>
        <taxon>Microbacteriaceae</taxon>
        <taxon>Microbacterium</taxon>
    </lineage>
</organism>
<name>A0ABY3RRY2_9MICO</name>
<dbReference type="Gene3D" id="3.30.530.20">
    <property type="match status" value="1"/>
</dbReference>
<reference evidence="1 2" key="1">
    <citation type="submission" date="2023-01" db="EMBL/GenBank/DDBJ databases">
        <title>Characterization of estradiol degrading bacteria Microbacterium sp. MZT7 and reveal degrading genes through genome analysis.</title>
        <authorList>
            <person name="Hao P."/>
            <person name="Gao Y."/>
        </authorList>
    </citation>
    <scope>NUCLEOTIDE SEQUENCE [LARGE SCALE GENOMIC DNA]</scope>
    <source>
        <strain evidence="1 2">MZT7</strain>
    </source>
</reference>
<proteinExistence type="predicted"/>